<dbReference type="EMBL" id="JAWXVG010000003">
    <property type="protein sequence ID" value="MDX6182129.1"/>
    <property type="molecule type" value="Genomic_DNA"/>
</dbReference>
<proteinExistence type="predicted"/>
<comment type="caution">
    <text evidence="3">The sequence shown here is derived from an EMBL/GenBank/DDBJ whole genome shotgun (WGS) entry which is preliminary data.</text>
</comment>
<keyword evidence="5" id="KW-1185">Reference proteome</keyword>
<evidence type="ECO:0000313" key="5">
    <source>
        <dbReference type="Proteomes" id="UP001278738"/>
    </source>
</evidence>
<dbReference type="RefSeq" id="WP_255670713.1">
    <property type="nucleotide sequence ID" value="NZ_CP087133.1"/>
</dbReference>
<gene>
    <name evidence="2" type="ORF">SGQ18_08160</name>
    <name evidence="3" type="ORF">SGQ44_09330</name>
</gene>
<evidence type="ECO:0000313" key="4">
    <source>
        <dbReference type="Proteomes" id="UP001270053"/>
    </source>
</evidence>
<feature type="region of interest" description="Disordered" evidence="1">
    <location>
        <begin position="1"/>
        <end position="41"/>
    </location>
</feature>
<dbReference type="Proteomes" id="UP001278738">
    <property type="component" value="Unassembled WGS sequence"/>
</dbReference>
<dbReference type="Proteomes" id="UP001270053">
    <property type="component" value="Unassembled WGS sequence"/>
</dbReference>
<organism evidence="3 4">
    <name type="scientific">Flavobacterium flavipigmentatum</name>
    <dbReference type="NCBI Taxonomy" id="2893884"/>
    <lineage>
        <taxon>Bacteria</taxon>
        <taxon>Pseudomonadati</taxon>
        <taxon>Bacteroidota</taxon>
        <taxon>Flavobacteriia</taxon>
        <taxon>Flavobacteriales</taxon>
        <taxon>Flavobacteriaceae</taxon>
        <taxon>Flavobacterium</taxon>
    </lineage>
</organism>
<dbReference type="AlphaFoldDB" id="A0AAJ2S7F6"/>
<evidence type="ECO:0000313" key="3">
    <source>
        <dbReference type="EMBL" id="MDX6185958.1"/>
    </source>
</evidence>
<evidence type="ECO:0000256" key="1">
    <source>
        <dbReference type="SAM" id="MobiDB-lite"/>
    </source>
</evidence>
<evidence type="ECO:0000313" key="2">
    <source>
        <dbReference type="EMBL" id="MDX6182129.1"/>
    </source>
</evidence>
<feature type="compositionally biased region" description="Polar residues" evidence="1">
    <location>
        <begin position="22"/>
        <end position="35"/>
    </location>
</feature>
<sequence>MVIVTPVASSPDGREKPGAKKTNFSSQKTATSGSSFYGLEK</sequence>
<accession>A0AAJ2S7F6</accession>
<reference evidence="3 5" key="1">
    <citation type="submission" date="2023-11" db="EMBL/GenBank/DDBJ databases">
        <title>Unpublished Manusciprt.</title>
        <authorList>
            <person name="Saticioglu I.B."/>
            <person name="Ay H."/>
            <person name="Ajmi N."/>
            <person name="Altun S."/>
            <person name="Duman M."/>
        </authorList>
    </citation>
    <scope>NUCLEOTIDE SEQUENCE</scope>
    <source>
        <strain evidence="2 5">Fl-33</strain>
        <strain evidence="3">Fl-77</strain>
    </source>
</reference>
<protein>
    <submittedName>
        <fullName evidence="3">Uncharacterized protein</fullName>
    </submittedName>
</protein>
<dbReference type="EMBL" id="JAWXVH010000003">
    <property type="protein sequence ID" value="MDX6185958.1"/>
    <property type="molecule type" value="Genomic_DNA"/>
</dbReference>
<name>A0AAJ2S7F6_9FLAO</name>